<dbReference type="Proteomes" id="UP000595448">
    <property type="component" value="Chromosome"/>
</dbReference>
<gene>
    <name evidence="1" type="ORF">JIP62_14985</name>
</gene>
<evidence type="ECO:0008006" key="3">
    <source>
        <dbReference type="Google" id="ProtNLM"/>
    </source>
</evidence>
<dbReference type="Gene3D" id="3.40.50.300">
    <property type="entry name" value="P-loop containing nucleotide triphosphate hydrolases"/>
    <property type="match status" value="1"/>
</dbReference>
<organism evidence="1 2">
    <name type="scientific">Brevundimonas vitisensis</name>
    <dbReference type="NCBI Taxonomy" id="2800818"/>
    <lineage>
        <taxon>Bacteria</taxon>
        <taxon>Pseudomonadati</taxon>
        <taxon>Pseudomonadota</taxon>
        <taxon>Alphaproteobacteria</taxon>
        <taxon>Caulobacterales</taxon>
        <taxon>Caulobacteraceae</taxon>
        <taxon>Brevundimonas</taxon>
    </lineage>
</organism>
<dbReference type="RefSeq" id="WP_201102937.1">
    <property type="nucleotide sequence ID" value="NZ_CP067977.1"/>
</dbReference>
<dbReference type="SUPFAM" id="SSF53795">
    <property type="entry name" value="PEP carboxykinase-like"/>
    <property type="match status" value="1"/>
</dbReference>
<proteinExistence type="predicted"/>
<name>A0ABX7BLW2_9CAUL</name>
<evidence type="ECO:0000313" key="2">
    <source>
        <dbReference type="Proteomes" id="UP000595448"/>
    </source>
</evidence>
<protein>
    <recommendedName>
        <fullName evidence="3">Hpr(Ser) kinase/phosphatase</fullName>
    </recommendedName>
</protein>
<dbReference type="EMBL" id="CP067977">
    <property type="protein sequence ID" value="QQQ18567.1"/>
    <property type="molecule type" value="Genomic_DNA"/>
</dbReference>
<accession>A0ABX7BLW2</accession>
<evidence type="ECO:0000313" key="1">
    <source>
        <dbReference type="EMBL" id="QQQ18567.1"/>
    </source>
</evidence>
<keyword evidence="2" id="KW-1185">Reference proteome</keyword>
<reference evidence="1 2" key="1">
    <citation type="submission" date="2021-01" db="EMBL/GenBank/DDBJ databases">
        <title>Brevundimonas vitis sp. nov., an bacterium isolated from grape (Vitis vinifera).</title>
        <authorList>
            <person name="Jiang L."/>
            <person name="Lee J."/>
        </authorList>
    </citation>
    <scope>NUCLEOTIDE SEQUENCE [LARGE SCALE GENOMIC DNA]</scope>
    <source>
        <strain evidence="1 2">GRTSA-9</strain>
    </source>
</reference>
<dbReference type="InterPro" id="IPR027417">
    <property type="entry name" value="P-loop_NTPase"/>
</dbReference>
<sequence>MQNQGKWRQTLDMIGASSTPAHRYHMSGLSVRSGIVLPMQTDHRPDAAPVDVTIELGDVPDRLNEFTHRGANWWSNADHCLLILPGIGRFLASGGRQLTVMPDPGIAVDDLVVFITGTVMSAVLYQRGAFLLHASAVVHDGRAYVFCGSSGAGKSTLSAALVRAGCEFLSDDLCSIRHSADAPPLVEADGRTLRLYDDSIRTLGLADAVGARVRQQIEKFYVEPPSGSGLRAGSVPLGAIYMLGDANPTHPEGLTRLPPLDAAQALLRESYRRRLALAYSAKGALAARTATLLKYTGVFACHRRRDLSRLDEGVDLLMSHWKGLS</sequence>